<evidence type="ECO:0000256" key="4">
    <source>
        <dbReference type="ARBA" id="ARBA00023015"/>
    </source>
</evidence>
<keyword evidence="4 8" id="KW-0805">Transcription regulation</keyword>
<proteinExistence type="inferred from homology"/>
<dbReference type="Proteomes" id="UP000726737">
    <property type="component" value="Unassembled WGS sequence"/>
</dbReference>
<reference evidence="10" key="1">
    <citation type="journal article" date="2020" name="Fungal Divers.">
        <title>Resolving the Mortierellaceae phylogeny through synthesis of multi-gene phylogenetics and phylogenomics.</title>
        <authorList>
            <person name="Vandepol N."/>
            <person name="Liber J."/>
            <person name="Desiro A."/>
            <person name="Na H."/>
            <person name="Kennedy M."/>
            <person name="Barry K."/>
            <person name="Grigoriev I.V."/>
            <person name="Miller A.N."/>
            <person name="O'Donnell K."/>
            <person name="Stajich J.E."/>
            <person name="Bonito G."/>
        </authorList>
    </citation>
    <scope>NUCLEOTIDE SEQUENCE</scope>
    <source>
        <strain evidence="10">KOD948</strain>
    </source>
</reference>
<evidence type="ECO:0000256" key="9">
    <source>
        <dbReference type="SAM" id="MobiDB-lite"/>
    </source>
</evidence>
<name>A0A9P6TVS0_9FUNG</name>
<evidence type="ECO:0000256" key="2">
    <source>
        <dbReference type="ARBA" id="ARBA00007526"/>
    </source>
</evidence>
<accession>A0A9P6TVS0</accession>
<dbReference type="Pfam" id="PF04934">
    <property type="entry name" value="Med6"/>
    <property type="match status" value="1"/>
</dbReference>
<feature type="region of interest" description="Disordered" evidence="9">
    <location>
        <begin position="164"/>
        <end position="199"/>
    </location>
</feature>
<dbReference type="GO" id="GO:0003712">
    <property type="term" value="F:transcription coregulator activity"/>
    <property type="evidence" value="ECO:0007669"/>
    <property type="project" value="InterPro"/>
</dbReference>
<dbReference type="EMBL" id="JAAAJA010001122">
    <property type="protein sequence ID" value="KAG0248050.1"/>
    <property type="molecule type" value="Genomic_DNA"/>
</dbReference>
<keyword evidence="8" id="KW-0010">Activator</keyword>
<protein>
    <recommendedName>
        <fullName evidence="3 8">Mediator of RNA polymerase II transcription subunit 6</fullName>
    </recommendedName>
    <alternativeName>
        <fullName evidence="7 8">Mediator complex subunit 6</fullName>
    </alternativeName>
</protein>
<dbReference type="GO" id="GO:0006357">
    <property type="term" value="P:regulation of transcription by RNA polymerase II"/>
    <property type="evidence" value="ECO:0007669"/>
    <property type="project" value="InterPro"/>
</dbReference>
<evidence type="ECO:0000256" key="5">
    <source>
        <dbReference type="ARBA" id="ARBA00023163"/>
    </source>
</evidence>
<dbReference type="InterPro" id="IPR038566">
    <property type="entry name" value="Mediator_Med6_sf"/>
</dbReference>
<evidence type="ECO:0000256" key="3">
    <source>
        <dbReference type="ARBA" id="ARBA00020634"/>
    </source>
</evidence>
<comment type="similarity">
    <text evidence="2 8">Belongs to the Mediator complex subunit 6 family.</text>
</comment>
<evidence type="ECO:0000256" key="7">
    <source>
        <dbReference type="ARBA" id="ARBA00031259"/>
    </source>
</evidence>
<comment type="subcellular location">
    <subcellularLocation>
        <location evidence="1 8">Nucleus</location>
    </subcellularLocation>
</comment>
<feature type="compositionally biased region" description="Low complexity" evidence="9">
    <location>
        <begin position="178"/>
        <end position="194"/>
    </location>
</feature>
<dbReference type="AlphaFoldDB" id="A0A9P6TVS0"/>
<keyword evidence="5 8" id="KW-0804">Transcription</keyword>
<comment type="function">
    <text evidence="8">Component of the Mediator complex, a coactivator involved in the regulated transcription of nearly all RNA polymerase II-dependent genes. Mediator functions as a bridge to convey information from gene-specific regulatory proteins to the basal RNA polymerase II transcription machinery. Mediator is recruited to promoters by direct interactions with regulatory proteins and serves as a scaffold for the assembly of a functional preinitiation complex with RNA polymerase II and the general transcription factors.</text>
</comment>
<feature type="region of interest" description="Disordered" evidence="9">
    <location>
        <begin position="234"/>
        <end position="327"/>
    </location>
</feature>
<evidence type="ECO:0000313" key="10">
    <source>
        <dbReference type="EMBL" id="KAG0248050.1"/>
    </source>
</evidence>
<comment type="caution">
    <text evidence="10">The sequence shown here is derived from an EMBL/GenBank/DDBJ whole genome shotgun (WGS) entry which is preliminary data.</text>
</comment>
<keyword evidence="6 8" id="KW-0539">Nucleus</keyword>
<evidence type="ECO:0000256" key="8">
    <source>
        <dbReference type="RuleBase" id="RU364143"/>
    </source>
</evidence>
<dbReference type="GO" id="GO:0016592">
    <property type="term" value="C:mediator complex"/>
    <property type="evidence" value="ECO:0007669"/>
    <property type="project" value="InterPro"/>
</dbReference>
<dbReference type="InterPro" id="IPR007018">
    <property type="entry name" value="Mediator_Med6"/>
</dbReference>
<comment type="subunit">
    <text evidence="8">Component of the Mediator complex.</text>
</comment>
<organism evidence="10 11">
    <name type="scientific">Mortierella polycephala</name>
    <dbReference type="NCBI Taxonomy" id="41804"/>
    <lineage>
        <taxon>Eukaryota</taxon>
        <taxon>Fungi</taxon>
        <taxon>Fungi incertae sedis</taxon>
        <taxon>Mucoromycota</taxon>
        <taxon>Mortierellomycotina</taxon>
        <taxon>Mortierellomycetes</taxon>
        <taxon>Mortierellales</taxon>
        <taxon>Mortierellaceae</taxon>
        <taxon>Mortierella</taxon>
    </lineage>
</organism>
<dbReference type="PANTHER" id="PTHR13104">
    <property type="entry name" value="MED-6-RELATED"/>
    <property type="match status" value="1"/>
</dbReference>
<evidence type="ECO:0000256" key="6">
    <source>
        <dbReference type="ARBA" id="ARBA00023242"/>
    </source>
</evidence>
<evidence type="ECO:0000256" key="1">
    <source>
        <dbReference type="ARBA" id="ARBA00004123"/>
    </source>
</evidence>
<feature type="compositionally biased region" description="Low complexity" evidence="9">
    <location>
        <begin position="303"/>
        <end position="314"/>
    </location>
</feature>
<gene>
    <name evidence="8 10" type="primary">MED6</name>
    <name evidence="10" type="ORF">BG011_000588</name>
</gene>
<sequence>MAAQIGASTNLNVDTNLLNMEWHFHEWIMGVGGLNPDNVLDYFALSPFWDPECNNAVLRMQTQFNNLGEMKQRLSEMTGVEFAVVLEQYPTLFIIQKQRRRSPQEVKPMAIYYVLQGSIYQCPDLQTLLSNRIFGSLYHVESAFNEARVMTEFHPSTGYHWKSALEGSPRAPGTSAPSISGLTAAASSAGSGPSNVKAESQDFRVAVDRAIKNVEQRAHMQQLMLQAGNISGNGASASAAATDSKIKQEGTGSRSAPKSATKRRKKSEEASVAAASMGINTNVGAGGGNAQGRPVSAGGANQASASPATPTATSTKRRKKTKNTEPK</sequence>
<dbReference type="Gene3D" id="3.10.450.580">
    <property type="entry name" value="Mediator complex, subunit Med6"/>
    <property type="match status" value="1"/>
</dbReference>
<keyword evidence="11" id="KW-1185">Reference proteome</keyword>
<evidence type="ECO:0000313" key="11">
    <source>
        <dbReference type="Proteomes" id="UP000726737"/>
    </source>
</evidence>
<dbReference type="OrthoDB" id="344220at2759"/>